<dbReference type="EMBL" id="JBHSFI010000009">
    <property type="protein sequence ID" value="MFC4631872.1"/>
    <property type="molecule type" value="Genomic_DNA"/>
</dbReference>
<keyword evidence="2" id="KW-0238">DNA-binding</keyword>
<dbReference type="PANTHER" id="PTHR44688">
    <property type="entry name" value="DNA-BINDING TRANSCRIPTIONAL ACTIVATOR DEVR_DOSR"/>
    <property type="match status" value="1"/>
</dbReference>
<keyword evidence="6" id="KW-1185">Reference proteome</keyword>
<evidence type="ECO:0000259" key="4">
    <source>
        <dbReference type="PROSITE" id="PS50043"/>
    </source>
</evidence>
<dbReference type="InterPro" id="IPR036388">
    <property type="entry name" value="WH-like_DNA-bd_sf"/>
</dbReference>
<evidence type="ECO:0000313" key="5">
    <source>
        <dbReference type="EMBL" id="MFC4631872.1"/>
    </source>
</evidence>
<dbReference type="Proteomes" id="UP001596011">
    <property type="component" value="Unassembled WGS sequence"/>
</dbReference>
<sequence length="80" mass="9263">MWRKTTMSVMTLDHRVPSLTRRERVILANLTEDATLEQIARRLYVTRNTVKTQVRSVYRKLGVSSRAEAIAKANEFQLAD</sequence>
<name>A0ABV9HPW7_9MICO</name>
<reference evidence="6" key="1">
    <citation type="journal article" date="2019" name="Int. J. Syst. Evol. Microbiol.">
        <title>The Global Catalogue of Microorganisms (GCM) 10K type strain sequencing project: providing services to taxonomists for standard genome sequencing and annotation.</title>
        <authorList>
            <consortium name="The Broad Institute Genomics Platform"/>
            <consortium name="The Broad Institute Genome Sequencing Center for Infectious Disease"/>
            <person name="Wu L."/>
            <person name="Ma J."/>
        </authorList>
    </citation>
    <scope>NUCLEOTIDE SEQUENCE [LARGE SCALE GENOMIC DNA]</scope>
    <source>
        <strain evidence="6">CCUG 42722</strain>
    </source>
</reference>
<dbReference type="PRINTS" id="PR00038">
    <property type="entry name" value="HTHLUXR"/>
</dbReference>
<dbReference type="PANTHER" id="PTHR44688:SF16">
    <property type="entry name" value="DNA-BINDING TRANSCRIPTIONAL ACTIVATOR DEVR_DOSR"/>
    <property type="match status" value="1"/>
</dbReference>
<dbReference type="RefSeq" id="WP_377141924.1">
    <property type="nucleotide sequence ID" value="NZ_JBHSFI010000009.1"/>
</dbReference>
<dbReference type="PROSITE" id="PS50043">
    <property type="entry name" value="HTH_LUXR_2"/>
    <property type="match status" value="1"/>
</dbReference>
<evidence type="ECO:0000256" key="2">
    <source>
        <dbReference type="ARBA" id="ARBA00023125"/>
    </source>
</evidence>
<keyword evidence="3" id="KW-0804">Transcription</keyword>
<gene>
    <name evidence="5" type="ORF">ACFO6V_26775</name>
</gene>
<evidence type="ECO:0000256" key="3">
    <source>
        <dbReference type="ARBA" id="ARBA00023163"/>
    </source>
</evidence>
<dbReference type="Gene3D" id="1.10.10.10">
    <property type="entry name" value="Winged helix-like DNA-binding domain superfamily/Winged helix DNA-binding domain"/>
    <property type="match status" value="1"/>
</dbReference>
<dbReference type="SMART" id="SM00421">
    <property type="entry name" value="HTH_LUXR"/>
    <property type="match status" value="1"/>
</dbReference>
<proteinExistence type="predicted"/>
<accession>A0ABV9HPW7</accession>
<keyword evidence="1" id="KW-0805">Transcription regulation</keyword>
<evidence type="ECO:0000313" key="6">
    <source>
        <dbReference type="Proteomes" id="UP001596011"/>
    </source>
</evidence>
<dbReference type="InterPro" id="IPR016032">
    <property type="entry name" value="Sig_transdc_resp-reg_C-effctor"/>
</dbReference>
<feature type="domain" description="HTH luxR-type" evidence="4">
    <location>
        <begin position="12"/>
        <end position="77"/>
    </location>
</feature>
<comment type="caution">
    <text evidence="5">The sequence shown here is derived from an EMBL/GenBank/DDBJ whole genome shotgun (WGS) entry which is preliminary data.</text>
</comment>
<organism evidence="5 6">
    <name type="scientific">Promicromonospora alba</name>
    <dbReference type="NCBI Taxonomy" id="1616110"/>
    <lineage>
        <taxon>Bacteria</taxon>
        <taxon>Bacillati</taxon>
        <taxon>Actinomycetota</taxon>
        <taxon>Actinomycetes</taxon>
        <taxon>Micrococcales</taxon>
        <taxon>Promicromonosporaceae</taxon>
        <taxon>Promicromonospora</taxon>
    </lineage>
</organism>
<protein>
    <submittedName>
        <fullName evidence="5">LuxR C-terminal-related transcriptional regulator</fullName>
    </submittedName>
</protein>
<evidence type="ECO:0000256" key="1">
    <source>
        <dbReference type="ARBA" id="ARBA00023015"/>
    </source>
</evidence>
<dbReference type="SUPFAM" id="SSF46894">
    <property type="entry name" value="C-terminal effector domain of the bipartite response regulators"/>
    <property type="match status" value="1"/>
</dbReference>
<dbReference type="InterPro" id="IPR000792">
    <property type="entry name" value="Tscrpt_reg_LuxR_C"/>
</dbReference>
<dbReference type="CDD" id="cd06170">
    <property type="entry name" value="LuxR_C_like"/>
    <property type="match status" value="1"/>
</dbReference>
<dbReference type="Pfam" id="PF00196">
    <property type="entry name" value="GerE"/>
    <property type="match status" value="1"/>
</dbReference>